<feature type="signal peptide" evidence="1">
    <location>
        <begin position="1"/>
        <end position="27"/>
    </location>
</feature>
<evidence type="ECO:0000313" key="3">
    <source>
        <dbReference type="EMBL" id="NII07544.1"/>
    </source>
</evidence>
<dbReference type="PANTHER" id="PTHR46825">
    <property type="entry name" value="D-ALANYL-D-ALANINE-CARBOXYPEPTIDASE/ENDOPEPTIDASE AMPH"/>
    <property type="match status" value="1"/>
</dbReference>
<name>A0A7X5UBQ6_9GAMM</name>
<sequence>MRIRYLGIVVGGLAVAMAACSSAPVVSAPTGQEGGGQAAGSPIAATTAKRIDADVQQVLQRFQVPGAAVEVIVDGRQVYAKAYGQRDKEGNLPVRTDTPFEIGSITKQFTAAAVIQLQEAGKLHMDDKLALYLPHAPHADEVTLRQLLTHTSGLHDYFSGPEKEVDDLVTRPIDYDHLIARVAGKPLDFPPGTRWSYSNTGYALLGKVIETVSGESYRAYLQHHMLDPLGMTHTFTLADKDRLDGMAVGYRHEEGALRRSPYFHPDWSGPAGFLVSTLDDLSRWDTGLSGGRVVSKAGYAEMTTSFVTSDGSSVGYGLAMFVDSLYGQVRIGHTGGSQGFTTADEYFPDQHLRILAFTNLGDKTPEAGVTVTNVVFAALHPDIVTAWNLPAEGEDAAMTASAKASFAQLQAGTDYAAFSAPLRDKLSNGLGAGLTSMRGYGTPTAMVYKGRKPGEKGMLYNYIAEFGPGVFMPYTIRPDAQGKVAGFALD</sequence>
<accession>A0A7X5UBQ6</accession>
<dbReference type="RefSeq" id="WP_166949503.1">
    <property type="nucleotide sequence ID" value="NZ_JAARLZ010000007.1"/>
</dbReference>
<dbReference type="Proteomes" id="UP000490980">
    <property type="component" value="Unassembled WGS sequence"/>
</dbReference>
<dbReference type="Pfam" id="PF00144">
    <property type="entry name" value="Beta-lactamase"/>
    <property type="match status" value="1"/>
</dbReference>
<dbReference type="InterPro" id="IPR050491">
    <property type="entry name" value="AmpC-like"/>
</dbReference>
<dbReference type="PANTHER" id="PTHR46825:SF9">
    <property type="entry name" value="BETA-LACTAMASE-RELATED DOMAIN-CONTAINING PROTEIN"/>
    <property type="match status" value="1"/>
</dbReference>
<dbReference type="Gene3D" id="3.40.710.10">
    <property type="entry name" value="DD-peptidase/beta-lactamase superfamily"/>
    <property type="match status" value="1"/>
</dbReference>
<dbReference type="InterPro" id="IPR012338">
    <property type="entry name" value="Beta-lactam/transpept-like"/>
</dbReference>
<feature type="chain" id="PRO_5031250410" evidence="1">
    <location>
        <begin position="28"/>
        <end position="490"/>
    </location>
</feature>
<evidence type="ECO:0000313" key="4">
    <source>
        <dbReference type="Proteomes" id="UP000490980"/>
    </source>
</evidence>
<dbReference type="EMBL" id="JAARLZ010000007">
    <property type="protein sequence ID" value="NII07544.1"/>
    <property type="molecule type" value="Genomic_DNA"/>
</dbReference>
<proteinExistence type="predicted"/>
<evidence type="ECO:0000259" key="2">
    <source>
        <dbReference type="Pfam" id="PF00144"/>
    </source>
</evidence>
<feature type="domain" description="Beta-lactamase-related" evidence="2">
    <location>
        <begin position="52"/>
        <end position="371"/>
    </location>
</feature>
<dbReference type="SUPFAM" id="SSF56601">
    <property type="entry name" value="beta-lactamase/transpeptidase-like"/>
    <property type="match status" value="1"/>
</dbReference>
<reference evidence="3 4" key="1">
    <citation type="submission" date="2020-03" db="EMBL/GenBank/DDBJ databases">
        <authorList>
            <person name="Lai Q."/>
        </authorList>
    </citation>
    <scope>NUCLEOTIDE SEQUENCE [LARGE SCALE GENOMIC DNA]</scope>
    <source>
        <strain evidence="3 4">CCUG 25036</strain>
    </source>
</reference>
<gene>
    <name evidence="3" type="ORF">HBF25_14255</name>
</gene>
<organism evidence="3 4">
    <name type="scientific">Luteibacter anthropi</name>
    <dbReference type="NCBI Taxonomy" id="564369"/>
    <lineage>
        <taxon>Bacteria</taxon>
        <taxon>Pseudomonadati</taxon>
        <taxon>Pseudomonadota</taxon>
        <taxon>Gammaproteobacteria</taxon>
        <taxon>Lysobacterales</taxon>
        <taxon>Rhodanobacteraceae</taxon>
        <taxon>Luteibacter</taxon>
    </lineage>
</organism>
<keyword evidence="4" id="KW-1185">Reference proteome</keyword>
<dbReference type="PROSITE" id="PS51257">
    <property type="entry name" value="PROKAR_LIPOPROTEIN"/>
    <property type="match status" value="1"/>
</dbReference>
<keyword evidence="1" id="KW-0732">Signal</keyword>
<comment type="caution">
    <text evidence="3">The sequence shown here is derived from an EMBL/GenBank/DDBJ whole genome shotgun (WGS) entry which is preliminary data.</text>
</comment>
<dbReference type="AlphaFoldDB" id="A0A7X5UBQ6"/>
<evidence type="ECO:0000256" key="1">
    <source>
        <dbReference type="SAM" id="SignalP"/>
    </source>
</evidence>
<dbReference type="InterPro" id="IPR001466">
    <property type="entry name" value="Beta-lactam-related"/>
</dbReference>
<protein>
    <submittedName>
        <fullName evidence="3">Beta-lactamase family protein</fullName>
    </submittedName>
</protein>